<keyword evidence="3" id="KW-1185">Reference proteome</keyword>
<gene>
    <name evidence="2" type="ORF">KFL_001220055</name>
</gene>
<keyword evidence="1" id="KW-0812">Transmembrane</keyword>
<evidence type="ECO:0000313" key="3">
    <source>
        <dbReference type="Proteomes" id="UP000054558"/>
    </source>
</evidence>
<keyword evidence="1" id="KW-0472">Membrane</keyword>
<dbReference type="AlphaFoldDB" id="A0A1Y1I1W7"/>
<organism evidence="2 3">
    <name type="scientific">Klebsormidium nitens</name>
    <name type="common">Green alga</name>
    <name type="synonym">Ulothrix nitens</name>
    <dbReference type="NCBI Taxonomy" id="105231"/>
    <lineage>
        <taxon>Eukaryota</taxon>
        <taxon>Viridiplantae</taxon>
        <taxon>Streptophyta</taxon>
        <taxon>Klebsormidiophyceae</taxon>
        <taxon>Klebsormidiales</taxon>
        <taxon>Klebsormidiaceae</taxon>
        <taxon>Klebsormidium</taxon>
    </lineage>
</organism>
<dbReference type="Proteomes" id="UP000054558">
    <property type="component" value="Unassembled WGS sequence"/>
</dbReference>
<keyword evidence="1" id="KW-1133">Transmembrane helix</keyword>
<evidence type="ECO:0000256" key="1">
    <source>
        <dbReference type="SAM" id="Phobius"/>
    </source>
</evidence>
<name>A0A1Y1I1W7_KLENI</name>
<sequence>MATAFKVCKNFNITVGYFDDGEGPCAGKEYSAEDVEGTCINCYKDGPHASLADWLSRLDQDWGIAMSFAIFWVSLFGCIILVGSLTLDLAKDAQRVVAKKMS</sequence>
<feature type="transmembrane region" description="Helical" evidence="1">
    <location>
        <begin position="64"/>
        <end position="90"/>
    </location>
</feature>
<reference evidence="2 3" key="1">
    <citation type="journal article" date="2014" name="Nat. Commun.">
        <title>Klebsormidium flaccidum genome reveals primary factors for plant terrestrial adaptation.</title>
        <authorList>
            <person name="Hori K."/>
            <person name="Maruyama F."/>
            <person name="Fujisawa T."/>
            <person name="Togashi T."/>
            <person name="Yamamoto N."/>
            <person name="Seo M."/>
            <person name="Sato S."/>
            <person name="Yamada T."/>
            <person name="Mori H."/>
            <person name="Tajima N."/>
            <person name="Moriyama T."/>
            <person name="Ikeuchi M."/>
            <person name="Watanabe M."/>
            <person name="Wada H."/>
            <person name="Kobayashi K."/>
            <person name="Saito M."/>
            <person name="Masuda T."/>
            <person name="Sasaki-Sekimoto Y."/>
            <person name="Mashiguchi K."/>
            <person name="Awai K."/>
            <person name="Shimojima M."/>
            <person name="Masuda S."/>
            <person name="Iwai M."/>
            <person name="Nobusawa T."/>
            <person name="Narise T."/>
            <person name="Kondo S."/>
            <person name="Saito H."/>
            <person name="Sato R."/>
            <person name="Murakawa M."/>
            <person name="Ihara Y."/>
            <person name="Oshima-Yamada Y."/>
            <person name="Ohtaka K."/>
            <person name="Satoh M."/>
            <person name="Sonobe K."/>
            <person name="Ishii M."/>
            <person name="Ohtani R."/>
            <person name="Kanamori-Sato M."/>
            <person name="Honoki R."/>
            <person name="Miyazaki D."/>
            <person name="Mochizuki H."/>
            <person name="Umetsu J."/>
            <person name="Higashi K."/>
            <person name="Shibata D."/>
            <person name="Kamiya Y."/>
            <person name="Sato N."/>
            <person name="Nakamura Y."/>
            <person name="Tabata S."/>
            <person name="Ida S."/>
            <person name="Kurokawa K."/>
            <person name="Ohta H."/>
        </authorList>
    </citation>
    <scope>NUCLEOTIDE SEQUENCE [LARGE SCALE GENOMIC DNA]</scope>
    <source>
        <strain evidence="2 3">NIES-2285</strain>
    </source>
</reference>
<protein>
    <submittedName>
        <fullName evidence="2">Uncharacterized protein</fullName>
    </submittedName>
</protein>
<accession>A0A1Y1I1W7</accession>
<dbReference type="EMBL" id="DF237071">
    <property type="protein sequence ID" value="GAQ82737.1"/>
    <property type="molecule type" value="Genomic_DNA"/>
</dbReference>
<proteinExistence type="predicted"/>
<evidence type="ECO:0000313" key="2">
    <source>
        <dbReference type="EMBL" id="GAQ82737.1"/>
    </source>
</evidence>